<name>A0A0P1I0W4_9RHOB</name>
<dbReference type="EMBL" id="CYTW01000001">
    <property type="protein sequence ID" value="CUJ83691.1"/>
    <property type="molecule type" value="Genomic_DNA"/>
</dbReference>
<accession>A0A0P1I0W4</accession>
<dbReference type="RefSeq" id="WP_058309558.1">
    <property type="nucleotide sequence ID" value="NZ_CYTW01000001.1"/>
</dbReference>
<dbReference type="AlphaFoldDB" id="A0A0P1I0W4"/>
<feature type="domain" description="Zorya protein ZorC EH" evidence="1">
    <location>
        <begin position="32"/>
        <end position="427"/>
    </location>
</feature>
<evidence type="ECO:0000259" key="1">
    <source>
        <dbReference type="Pfam" id="PF15611"/>
    </source>
</evidence>
<gene>
    <name evidence="2" type="ORF">PH7735_00294</name>
</gene>
<keyword evidence="3" id="KW-1185">Reference proteome</keyword>
<reference evidence="3" key="1">
    <citation type="submission" date="2015-09" db="EMBL/GenBank/DDBJ databases">
        <authorList>
            <person name="Rodrigo-Torres Lidia"/>
            <person name="Arahal R.David."/>
        </authorList>
    </citation>
    <scope>NUCLEOTIDE SEQUENCE [LARGE SCALE GENOMIC DNA]</scope>
    <source>
        <strain evidence="3">CECT 7735</strain>
    </source>
</reference>
<dbReference type="Proteomes" id="UP000051870">
    <property type="component" value="Unassembled WGS sequence"/>
</dbReference>
<dbReference type="Pfam" id="PF15611">
    <property type="entry name" value="EH_Signature"/>
    <property type="match status" value="1"/>
</dbReference>
<protein>
    <recommendedName>
        <fullName evidence="1">Zorya protein ZorC EH domain-containing protein</fullName>
    </recommendedName>
</protein>
<dbReference type="InterPro" id="IPR028943">
    <property type="entry name" value="ZorC_EH_Signature_dom"/>
</dbReference>
<dbReference type="GeneID" id="83879385"/>
<dbReference type="STRING" id="1715693.PH7735_00294"/>
<evidence type="ECO:0000313" key="3">
    <source>
        <dbReference type="Proteomes" id="UP000051870"/>
    </source>
</evidence>
<sequence length="447" mass="51177">MNDQPERADSINALLGQPNPLRNRVLPPLDQISRSVTSILSRWPATIKAPEDRDREKLTLNMLFRVQNWKWENITTQRVISSAVAVFDEERRTRADLAPVRSFYLSEIETRQPGAFLNGMVGVYIESFEPGASHTRLLAQALGQRRAELGGRHRKLTETLPSLFEPDAAPPDLAKIMLDSDDPYTALKSIGLSTPHTSGLAKAAHKTFVERLAPDLARPEARSKFFKWLTPENGPVLQAGAGPAVEALLSVWRNRTPPDSLRNELSERIIAAWKDPRLHAGGIWPGFDVGLKNLLLRWLTRENMEFFCEIVSLSQESHMWEPRRDFWLDLYDQGRIDEAWVAFSSDAHRIAMSRLRRQENSATRFGRQTAIRDLSLLVMRIGNKIVVDGCHSYKTHIFRTDDPNAPKLYQMKYDAVKIRNSSRLSQTHYWSESRKLAVWEQWVEQHV</sequence>
<evidence type="ECO:0000313" key="2">
    <source>
        <dbReference type="EMBL" id="CUJ83691.1"/>
    </source>
</evidence>
<proteinExistence type="predicted"/>
<organism evidence="2 3">
    <name type="scientific">Shimia thalassica</name>
    <dbReference type="NCBI Taxonomy" id="1715693"/>
    <lineage>
        <taxon>Bacteria</taxon>
        <taxon>Pseudomonadati</taxon>
        <taxon>Pseudomonadota</taxon>
        <taxon>Alphaproteobacteria</taxon>
        <taxon>Rhodobacterales</taxon>
        <taxon>Roseobacteraceae</taxon>
    </lineage>
</organism>